<sequence>MPIKLEQVENIKTLFGNRIRQLRKARSITQEDLAYILKTDTRQIGRIENGEAFVNLKTVTKLANALDVPVKELFDFDE</sequence>
<proteinExistence type="predicted"/>
<protein>
    <submittedName>
        <fullName evidence="3">Helix-turn-helix transcriptional regulator</fullName>
    </submittedName>
</protein>
<dbReference type="PANTHER" id="PTHR46558:SF4">
    <property type="entry name" value="DNA-BIDING PHAGE PROTEIN"/>
    <property type="match status" value="1"/>
</dbReference>
<keyword evidence="1" id="KW-0238">DNA-binding</keyword>
<feature type="domain" description="HTH cro/C1-type" evidence="2">
    <location>
        <begin position="19"/>
        <end position="73"/>
    </location>
</feature>
<dbReference type="InterPro" id="IPR001387">
    <property type="entry name" value="Cro/C1-type_HTH"/>
</dbReference>
<evidence type="ECO:0000313" key="3">
    <source>
        <dbReference type="EMBL" id="MDN5216490.1"/>
    </source>
</evidence>
<evidence type="ECO:0000313" key="4">
    <source>
        <dbReference type="Proteomes" id="UP001172083"/>
    </source>
</evidence>
<organism evidence="3 4">
    <name type="scientific">Agaribacillus aureus</name>
    <dbReference type="NCBI Taxonomy" id="3051825"/>
    <lineage>
        <taxon>Bacteria</taxon>
        <taxon>Pseudomonadati</taxon>
        <taxon>Bacteroidota</taxon>
        <taxon>Cytophagia</taxon>
        <taxon>Cytophagales</taxon>
        <taxon>Splendidivirgaceae</taxon>
        <taxon>Agaribacillus</taxon>
    </lineage>
</organism>
<dbReference type="Pfam" id="PF01381">
    <property type="entry name" value="HTH_3"/>
    <property type="match status" value="1"/>
</dbReference>
<dbReference type="PROSITE" id="PS50943">
    <property type="entry name" value="HTH_CROC1"/>
    <property type="match status" value="1"/>
</dbReference>
<dbReference type="Gene3D" id="1.10.260.40">
    <property type="entry name" value="lambda repressor-like DNA-binding domains"/>
    <property type="match status" value="1"/>
</dbReference>
<dbReference type="EMBL" id="JAUJEB010000009">
    <property type="protein sequence ID" value="MDN5216490.1"/>
    <property type="molecule type" value="Genomic_DNA"/>
</dbReference>
<evidence type="ECO:0000256" key="1">
    <source>
        <dbReference type="ARBA" id="ARBA00023125"/>
    </source>
</evidence>
<dbReference type="PANTHER" id="PTHR46558">
    <property type="entry name" value="TRACRIPTIONAL REGULATORY PROTEIN-RELATED-RELATED"/>
    <property type="match status" value="1"/>
</dbReference>
<dbReference type="Proteomes" id="UP001172083">
    <property type="component" value="Unassembled WGS sequence"/>
</dbReference>
<keyword evidence="4" id="KW-1185">Reference proteome</keyword>
<gene>
    <name evidence="3" type="ORF">QQ020_30760</name>
</gene>
<dbReference type="SMART" id="SM00530">
    <property type="entry name" value="HTH_XRE"/>
    <property type="match status" value="1"/>
</dbReference>
<dbReference type="InterPro" id="IPR010982">
    <property type="entry name" value="Lambda_DNA-bd_dom_sf"/>
</dbReference>
<accession>A0ABT8LFC1</accession>
<comment type="caution">
    <text evidence="3">The sequence shown here is derived from an EMBL/GenBank/DDBJ whole genome shotgun (WGS) entry which is preliminary data.</text>
</comment>
<evidence type="ECO:0000259" key="2">
    <source>
        <dbReference type="PROSITE" id="PS50943"/>
    </source>
</evidence>
<name>A0ABT8LFC1_9BACT</name>
<dbReference type="RefSeq" id="WP_346761827.1">
    <property type="nucleotide sequence ID" value="NZ_JAUJEB010000009.1"/>
</dbReference>
<dbReference type="SUPFAM" id="SSF47413">
    <property type="entry name" value="lambda repressor-like DNA-binding domains"/>
    <property type="match status" value="1"/>
</dbReference>
<dbReference type="CDD" id="cd00093">
    <property type="entry name" value="HTH_XRE"/>
    <property type="match status" value="1"/>
</dbReference>
<reference evidence="3" key="1">
    <citation type="submission" date="2023-06" db="EMBL/GenBank/DDBJ databases">
        <title>Genomic of Agaribacillus aureum.</title>
        <authorList>
            <person name="Wang G."/>
        </authorList>
    </citation>
    <scope>NUCLEOTIDE SEQUENCE</scope>
    <source>
        <strain evidence="3">BMA12</strain>
    </source>
</reference>